<dbReference type="Proteomes" id="UP000588051">
    <property type="component" value="Unassembled WGS sequence"/>
</dbReference>
<organism evidence="2 3">
    <name type="scientific">Undibacterium oligocarboniphilum</name>
    <dbReference type="NCBI Taxonomy" id="666702"/>
    <lineage>
        <taxon>Bacteria</taxon>
        <taxon>Pseudomonadati</taxon>
        <taxon>Pseudomonadota</taxon>
        <taxon>Betaproteobacteria</taxon>
        <taxon>Burkholderiales</taxon>
        <taxon>Oxalobacteraceae</taxon>
        <taxon>Undibacterium</taxon>
    </lineage>
</organism>
<proteinExistence type="predicted"/>
<name>A0A850QMY2_9BURK</name>
<feature type="region of interest" description="Disordered" evidence="1">
    <location>
        <begin position="54"/>
        <end position="85"/>
    </location>
</feature>
<evidence type="ECO:0000313" key="2">
    <source>
        <dbReference type="EMBL" id="NVO79005.1"/>
    </source>
</evidence>
<dbReference type="RefSeq" id="WP_176804539.1">
    <property type="nucleotide sequence ID" value="NZ_JABXYJ010000008.1"/>
</dbReference>
<dbReference type="AlphaFoldDB" id="A0A850QMY2"/>
<accession>A0A850QMY2</accession>
<reference evidence="2 3" key="1">
    <citation type="submission" date="2020-06" db="EMBL/GenBank/DDBJ databases">
        <authorList>
            <person name="Qiu C."/>
            <person name="Liu Z."/>
        </authorList>
    </citation>
    <scope>NUCLEOTIDE SEQUENCE [LARGE SCALE GENOMIC DNA]</scope>
    <source>
        <strain evidence="2 3">EM 1</strain>
    </source>
</reference>
<protein>
    <submittedName>
        <fullName evidence="2">Uncharacterized protein</fullName>
    </submittedName>
</protein>
<keyword evidence="3" id="KW-1185">Reference proteome</keyword>
<gene>
    <name evidence="2" type="ORF">HV832_14335</name>
</gene>
<comment type="caution">
    <text evidence="2">The sequence shown here is derived from an EMBL/GenBank/DDBJ whole genome shotgun (WGS) entry which is preliminary data.</text>
</comment>
<dbReference type="EMBL" id="JABXYJ010000008">
    <property type="protein sequence ID" value="NVO79005.1"/>
    <property type="molecule type" value="Genomic_DNA"/>
</dbReference>
<sequence>MTFPLEQWFDITKPIPKADADLTEAQMMLYALKDGMDPDCAEAKRQYREMRKAVKEHNEKFSPPEPYSSKASKLRQAKREKEKQK</sequence>
<evidence type="ECO:0000313" key="3">
    <source>
        <dbReference type="Proteomes" id="UP000588051"/>
    </source>
</evidence>
<evidence type="ECO:0000256" key="1">
    <source>
        <dbReference type="SAM" id="MobiDB-lite"/>
    </source>
</evidence>